<keyword evidence="7" id="KW-1185">Reference proteome</keyword>
<dbReference type="PROSITE" id="PS01322">
    <property type="entry name" value="PHOSPHOTRIESTERASE_1"/>
    <property type="match status" value="1"/>
</dbReference>
<dbReference type="EMBL" id="JACIBT010000001">
    <property type="protein sequence ID" value="MBB3666864.1"/>
    <property type="molecule type" value="Genomic_DNA"/>
</dbReference>
<proteinExistence type="inferred from homology"/>
<reference evidence="6 7" key="1">
    <citation type="submission" date="2020-08" db="EMBL/GenBank/DDBJ databases">
        <title>Sequencing the genomes of 1000 actinobacteria strains.</title>
        <authorList>
            <person name="Klenk H.-P."/>
        </authorList>
    </citation>
    <scope>NUCLEOTIDE SEQUENCE [LARGE SCALE GENOMIC DNA]</scope>
    <source>
        <strain evidence="6 7">DSM 28238</strain>
    </source>
</reference>
<dbReference type="InterPro" id="IPR017947">
    <property type="entry name" value="AryldialkylPase_Zn-BS"/>
</dbReference>
<dbReference type="InterPro" id="IPR032466">
    <property type="entry name" value="Metal_Hydrolase"/>
</dbReference>
<dbReference type="SUPFAM" id="SSF51556">
    <property type="entry name" value="Metallo-dependent hydrolases"/>
    <property type="match status" value="1"/>
</dbReference>
<keyword evidence="2" id="KW-0378">Hydrolase</keyword>
<protein>
    <submittedName>
        <fullName evidence="6">Phosphotriesterase-related protein</fullName>
    </submittedName>
</protein>
<feature type="binding site" evidence="4">
    <location>
        <position position="23"/>
    </location>
    <ligand>
        <name>Zn(2+)</name>
        <dbReference type="ChEBI" id="CHEBI:29105"/>
        <label>1</label>
    </ligand>
</feature>
<dbReference type="GO" id="GO:0008270">
    <property type="term" value="F:zinc ion binding"/>
    <property type="evidence" value="ECO:0007669"/>
    <property type="project" value="InterPro"/>
</dbReference>
<dbReference type="PIRSF" id="PIRSF016839">
    <property type="entry name" value="PhP"/>
    <property type="match status" value="1"/>
</dbReference>
<evidence type="ECO:0000256" key="5">
    <source>
        <dbReference type="PROSITE-ProRule" id="PRU00679"/>
    </source>
</evidence>
<evidence type="ECO:0000256" key="1">
    <source>
        <dbReference type="ARBA" id="ARBA00022723"/>
    </source>
</evidence>
<comment type="caution">
    <text evidence="6">The sequence shown here is derived from an EMBL/GenBank/DDBJ whole genome shotgun (WGS) entry which is preliminary data.</text>
</comment>
<organism evidence="6 7">
    <name type="scientific">Garicola koreensis</name>
    <dbReference type="NCBI Taxonomy" id="1262554"/>
    <lineage>
        <taxon>Bacteria</taxon>
        <taxon>Bacillati</taxon>
        <taxon>Actinomycetota</taxon>
        <taxon>Actinomycetes</taxon>
        <taxon>Micrococcales</taxon>
        <taxon>Micrococcaceae</taxon>
        <taxon>Garicola</taxon>
    </lineage>
</organism>
<dbReference type="InterPro" id="IPR001559">
    <property type="entry name" value="Phosphotriesterase"/>
</dbReference>
<dbReference type="GO" id="GO:0016788">
    <property type="term" value="F:hydrolase activity, acting on ester bonds"/>
    <property type="evidence" value="ECO:0007669"/>
    <property type="project" value="InterPro"/>
</dbReference>
<accession>A0A7W5TU36</accession>
<evidence type="ECO:0000256" key="3">
    <source>
        <dbReference type="PIRSR" id="PIRSR601559-50"/>
    </source>
</evidence>
<comment type="cofactor">
    <cofactor evidence="4">
        <name>a divalent metal cation</name>
        <dbReference type="ChEBI" id="CHEBI:60240"/>
    </cofactor>
    <text evidence="4">Binds 2 divalent metal cations per subunit.</text>
</comment>
<dbReference type="Proteomes" id="UP000547528">
    <property type="component" value="Unassembled WGS sequence"/>
</dbReference>
<feature type="binding site" description="via carbamate group" evidence="4">
    <location>
        <position position="146"/>
    </location>
    <ligand>
        <name>Zn(2+)</name>
        <dbReference type="ChEBI" id="CHEBI:29105"/>
        <label>1</label>
    </ligand>
</feature>
<feature type="binding site" evidence="4">
    <location>
        <position position="208"/>
    </location>
    <ligand>
        <name>Zn(2+)</name>
        <dbReference type="ChEBI" id="CHEBI:29105"/>
        <label>2</label>
    </ligand>
</feature>
<dbReference type="Pfam" id="PF02126">
    <property type="entry name" value="PTE"/>
    <property type="match status" value="1"/>
</dbReference>
<feature type="modified residue" description="N6-carboxylysine" evidence="3 5">
    <location>
        <position position="146"/>
    </location>
</feature>
<dbReference type="RefSeq" id="WP_343064268.1">
    <property type="nucleotide sequence ID" value="NZ_BAABKR010000008.1"/>
</dbReference>
<evidence type="ECO:0000256" key="4">
    <source>
        <dbReference type="PIRSR" id="PIRSR601559-51"/>
    </source>
</evidence>
<evidence type="ECO:0000313" key="6">
    <source>
        <dbReference type="EMBL" id="MBB3666864.1"/>
    </source>
</evidence>
<feature type="binding site" evidence="4">
    <location>
        <position position="25"/>
    </location>
    <ligand>
        <name>Zn(2+)</name>
        <dbReference type="ChEBI" id="CHEBI:29105"/>
        <label>1</label>
    </ligand>
</feature>
<name>A0A7W5TU36_9MICC</name>
<dbReference type="PANTHER" id="PTHR10819:SF3">
    <property type="entry name" value="PHOSPHOTRIESTERASE-RELATED PROTEIN"/>
    <property type="match status" value="1"/>
</dbReference>
<evidence type="ECO:0000256" key="2">
    <source>
        <dbReference type="ARBA" id="ARBA00022801"/>
    </source>
</evidence>
<gene>
    <name evidence="6" type="ORF">FHX47_000457</name>
</gene>
<evidence type="ECO:0000313" key="7">
    <source>
        <dbReference type="Proteomes" id="UP000547528"/>
    </source>
</evidence>
<dbReference type="PROSITE" id="PS51347">
    <property type="entry name" value="PHOSPHOTRIESTERASE_2"/>
    <property type="match status" value="1"/>
</dbReference>
<feature type="binding site" evidence="4">
    <location>
        <position position="179"/>
    </location>
    <ligand>
        <name>Zn(2+)</name>
        <dbReference type="ChEBI" id="CHEBI:29105"/>
        <label>2</label>
    </ligand>
</feature>
<dbReference type="Gene3D" id="3.20.20.140">
    <property type="entry name" value="Metal-dependent hydrolases"/>
    <property type="match status" value="1"/>
</dbReference>
<feature type="binding site" evidence="4">
    <location>
        <position position="265"/>
    </location>
    <ligand>
        <name>Zn(2+)</name>
        <dbReference type="ChEBI" id="CHEBI:29105"/>
        <label>1</label>
    </ligand>
</feature>
<dbReference type="AlphaFoldDB" id="A0A7W5TU36"/>
<comment type="similarity">
    <text evidence="5">Belongs to the metallo-dependent hydrolases superfamily. Phosphotriesterase family.</text>
</comment>
<feature type="binding site" description="via carbamate group" evidence="4">
    <location>
        <position position="146"/>
    </location>
    <ligand>
        <name>Zn(2+)</name>
        <dbReference type="ChEBI" id="CHEBI:29105"/>
        <label>2</label>
    </ligand>
</feature>
<keyword evidence="1 4" id="KW-0479">Metal-binding</keyword>
<dbReference type="PANTHER" id="PTHR10819">
    <property type="entry name" value="PHOSPHOTRIESTERASE-RELATED"/>
    <property type="match status" value="1"/>
</dbReference>
<sequence>MTSLVESVTGVVPADQLGTTLIHEHLIVSDPELDLNLPHPEWDEDRVGSRLRAQLDQLSALGVETIVDLTVPGLGRDVGRIAQLVHDSAVQIVVSTGYYTSDVLPPFFRLNGPGRLVTGPDPLTEMFLNDITAEIAGTSVRAGMIKVASDDRGITEDVARVFRAAAAAQRQTGVPITTHSDPTTRSGLEQQQLLGQFGVPLGRVVIGHSGDSTDIGYLRELAEAGSFIGFDRFGMTHMGRDADRLRTLQTLLELGYQDHIVLSQDAAVFSRMTPPTWRARHAPQWRMDHLHTTILPQLRAAGIDSRLERQLLVDNPRRVLVGE</sequence>